<organism evidence="2 3">
    <name type="scientific">Aphanomyces astaci</name>
    <name type="common">Crayfish plague agent</name>
    <dbReference type="NCBI Taxonomy" id="112090"/>
    <lineage>
        <taxon>Eukaryota</taxon>
        <taxon>Sar</taxon>
        <taxon>Stramenopiles</taxon>
        <taxon>Oomycota</taxon>
        <taxon>Saprolegniomycetes</taxon>
        <taxon>Saprolegniales</taxon>
        <taxon>Verrucalvaceae</taxon>
        <taxon>Aphanomyces</taxon>
    </lineage>
</organism>
<comment type="caution">
    <text evidence="2">The sequence shown here is derived from an EMBL/GenBank/DDBJ whole genome shotgun (WGS) entry which is preliminary data.</text>
</comment>
<evidence type="ECO:0000313" key="2">
    <source>
        <dbReference type="EMBL" id="RQM29341.1"/>
    </source>
</evidence>
<dbReference type="Proteomes" id="UP000284702">
    <property type="component" value="Unassembled WGS sequence"/>
</dbReference>
<dbReference type="EMBL" id="MZMZ02001431">
    <property type="protein sequence ID" value="RQM29341.1"/>
    <property type="molecule type" value="Genomic_DNA"/>
</dbReference>
<evidence type="ECO:0000256" key="1">
    <source>
        <dbReference type="SAM" id="MobiDB-lite"/>
    </source>
</evidence>
<dbReference type="AlphaFoldDB" id="A0A3R7YHX7"/>
<reference evidence="2" key="1">
    <citation type="submission" date="2018-07" db="EMBL/GenBank/DDBJ databases">
        <title>Annotation of Aphanomyces astaci genome assembly.</title>
        <authorList>
            <person name="Studholme D.J."/>
        </authorList>
    </citation>
    <scope>NUCLEOTIDE SEQUENCE [LARGE SCALE GENOMIC DNA]</scope>
    <source>
        <strain evidence="2">Pc</strain>
    </source>
</reference>
<evidence type="ECO:0000313" key="3">
    <source>
        <dbReference type="Proteomes" id="UP000284702"/>
    </source>
</evidence>
<accession>A0A3R7YHX7</accession>
<feature type="region of interest" description="Disordered" evidence="1">
    <location>
        <begin position="276"/>
        <end position="308"/>
    </location>
</feature>
<proteinExistence type="predicted"/>
<dbReference type="VEuPathDB" id="FungiDB:H257_11646"/>
<gene>
    <name evidence="2" type="ORF">B5M09_012460</name>
</gene>
<evidence type="ECO:0008006" key="4">
    <source>
        <dbReference type="Google" id="ProtNLM"/>
    </source>
</evidence>
<name>A0A3R7YHX7_APHAT</name>
<protein>
    <recommendedName>
        <fullName evidence="4">Retrotransposon gag domain-containing protein</fullName>
    </recommendedName>
</protein>
<keyword evidence="3" id="KW-1185">Reference proteome</keyword>
<sequence length="330" mass="37059">MSPEVQARLVEGIGSTIKLSVAESTVASTTAHATLEEQMAQMTSYGRNLEDYPLVARETMATLEEQASAMLTHDRTLQWIPSDSPKIRMRTWRALKNAQRISDQATCVAFAISHLKERAEDWVISKRLMDPLCFPSFATFEVELKAMLLPLNSDFRYRSQYLACKQGKRFLQEFIHDLRFLAAIVIDEESLPEPLRVAIVMVDLNQGPASTQLFRAYPRTFEEAVRIALSESFDSKNNAVKKIVYVMLASEISVAMEWDLSAAQFGKLKTSWLLTKPSNPSETSSDTDYDSDKPPGRRKKRAKVSKASTHGEALEVGFLAIKEGLMHMGT</sequence>